<dbReference type="AlphaFoldDB" id="A0A935IH74"/>
<evidence type="ECO:0000256" key="2">
    <source>
        <dbReference type="ARBA" id="ARBA00022679"/>
    </source>
</evidence>
<protein>
    <submittedName>
        <fullName evidence="4">Glycosyltransferase family 4 protein</fullName>
    </submittedName>
</protein>
<keyword evidence="1" id="KW-0328">Glycosyltransferase</keyword>
<proteinExistence type="predicted"/>
<sequence length="318" mass="33921">MGTVLARRAAKRQAPGTVVICHNDALAGDVYVNHGIVLQAMRNRGGAFARVLRNPLHPFTITRDLMRYRSRRIHQVVVNLTSTDAAALQHTYGRVRPRSVVIGNGVDTDRFRPPTEQERSVARARLAIPPDQPAVLFVGHEFGRKGLPELVDAIAGLVAPVHLVVVGGTPDLIADIARHPAAKSLGARLHLLGPLADPLWVFHGADVFVLASAYEAYPLVVLEALATGLPVVATPVGPVPDLVVNGHNGQIVDRTPEAIRAGIDRVLSGDPAGLAEAARATALEHTWGAVADRYLVLLRELAQVSPPNRGNEPDGAGR</sequence>
<accession>A0A935IH74</accession>
<gene>
    <name evidence="4" type="ORF">IPI13_01380</name>
    <name evidence="5" type="ORF">IPP00_14090</name>
</gene>
<evidence type="ECO:0000259" key="3">
    <source>
        <dbReference type="Pfam" id="PF00534"/>
    </source>
</evidence>
<keyword evidence="2" id="KW-0808">Transferase</keyword>
<dbReference type="Gene3D" id="3.40.50.2000">
    <property type="entry name" value="Glycogen Phosphorylase B"/>
    <property type="match status" value="2"/>
</dbReference>
<dbReference type="EMBL" id="JADKGK010000024">
    <property type="protein sequence ID" value="MBL0005048.1"/>
    <property type="molecule type" value="Genomic_DNA"/>
</dbReference>
<evidence type="ECO:0000313" key="4">
    <source>
        <dbReference type="EMBL" id="MBK7271862.1"/>
    </source>
</evidence>
<name>A0A935IH74_9MICO</name>
<dbReference type="SUPFAM" id="SSF53756">
    <property type="entry name" value="UDP-Glycosyltransferase/glycogen phosphorylase"/>
    <property type="match status" value="1"/>
</dbReference>
<dbReference type="CDD" id="cd03801">
    <property type="entry name" value="GT4_PimA-like"/>
    <property type="match status" value="1"/>
</dbReference>
<dbReference type="PANTHER" id="PTHR12526:SF510">
    <property type="entry name" value="D-INOSITOL 3-PHOSPHATE GLYCOSYLTRANSFERASE"/>
    <property type="match status" value="1"/>
</dbReference>
<feature type="domain" description="Glycosyl transferase family 1" evidence="3">
    <location>
        <begin position="122"/>
        <end position="270"/>
    </location>
</feature>
<dbReference type="GO" id="GO:0016757">
    <property type="term" value="F:glycosyltransferase activity"/>
    <property type="evidence" value="ECO:0007669"/>
    <property type="project" value="UniProtKB-KW"/>
</dbReference>
<evidence type="ECO:0000313" key="5">
    <source>
        <dbReference type="EMBL" id="MBL0005048.1"/>
    </source>
</evidence>
<dbReference type="PANTHER" id="PTHR12526">
    <property type="entry name" value="GLYCOSYLTRANSFERASE"/>
    <property type="match status" value="1"/>
</dbReference>
<comment type="caution">
    <text evidence="4">The sequence shown here is derived from an EMBL/GenBank/DDBJ whole genome shotgun (WGS) entry which is preliminary data.</text>
</comment>
<dbReference type="EMBL" id="JADJIB010000001">
    <property type="protein sequence ID" value="MBK7271862.1"/>
    <property type="molecule type" value="Genomic_DNA"/>
</dbReference>
<reference evidence="4 6" key="1">
    <citation type="submission" date="2020-10" db="EMBL/GenBank/DDBJ databases">
        <title>Connecting structure to function with the recovery of over 1000 high-quality activated sludge metagenome-assembled genomes encoding full-length rRNA genes using long-read sequencing.</title>
        <authorList>
            <person name="Singleton C.M."/>
            <person name="Petriglieri F."/>
            <person name="Kristensen J.M."/>
            <person name="Kirkegaard R.H."/>
            <person name="Michaelsen T.Y."/>
            <person name="Andersen M.H."/>
            <person name="Karst S.M."/>
            <person name="Dueholm M.S."/>
            <person name="Nielsen P.H."/>
            <person name="Albertsen M."/>
        </authorList>
    </citation>
    <scope>NUCLEOTIDE SEQUENCE [LARGE SCALE GENOMIC DNA]</scope>
    <source>
        <strain evidence="4">Ega_18-Q3-R5-49_MAXAC.001</strain>
        <strain evidence="5">Ribe_18-Q3-R11-54_MAXAC.001</strain>
    </source>
</reference>
<dbReference type="InterPro" id="IPR001296">
    <property type="entry name" value="Glyco_trans_1"/>
</dbReference>
<evidence type="ECO:0000313" key="6">
    <source>
        <dbReference type="Proteomes" id="UP000726105"/>
    </source>
</evidence>
<dbReference type="Pfam" id="PF00534">
    <property type="entry name" value="Glycos_transf_1"/>
    <property type="match status" value="1"/>
</dbReference>
<dbReference type="Proteomes" id="UP000886632">
    <property type="component" value="Unassembled WGS sequence"/>
</dbReference>
<dbReference type="Proteomes" id="UP000726105">
    <property type="component" value="Unassembled WGS sequence"/>
</dbReference>
<evidence type="ECO:0000256" key="1">
    <source>
        <dbReference type="ARBA" id="ARBA00022676"/>
    </source>
</evidence>
<organism evidence="4 6">
    <name type="scientific">Candidatus Phosphoribacter hodrii</name>
    <dbReference type="NCBI Taxonomy" id="2953743"/>
    <lineage>
        <taxon>Bacteria</taxon>
        <taxon>Bacillati</taxon>
        <taxon>Actinomycetota</taxon>
        <taxon>Actinomycetes</taxon>
        <taxon>Micrococcales</taxon>
        <taxon>Dermatophilaceae</taxon>
        <taxon>Candidatus Phosphoribacter</taxon>
    </lineage>
</organism>